<organism evidence="1">
    <name type="scientific">Dulem virus 59</name>
    <dbReference type="NCBI Taxonomy" id="3145770"/>
    <lineage>
        <taxon>Viruses</taxon>
        <taxon>Monodnaviria</taxon>
        <taxon>Loebvirae</taxon>
        <taxon>Hofneiviricota</taxon>
        <taxon>Faserviricetes</taxon>
        <taxon>Tubulavirales</taxon>
        <taxon>Inoviridae</taxon>
        <taxon>Inovirus</taxon>
    </lineage>
</organism>
<proteinExistence type="predicted"/>
<name>A0AAU8B8R8_9VIRU</name>
<reference evidence="1" key="1">
    <citation type="submission" date="2024-03" db="EMBL/GenBank/DDBJ databases">
        <title>Diverse circular DNA viruses in blood, oral, and fecal samples of captive lemurs.</title>
        <authorList>
            <person name="Paietta E.N."/>
            <person name="Kraberger S."/>
            <person name="Lund M.C."/>
            <person name="Custer J.M."/>
            <person name="Vargas K.M."/>
            <person name="Ehmke E.E."/>
            <person name="Yoder A.D."/>
            <person name="Varsani A."/>
        </authorList>
    </citation>
    <scope>NUCLEOTIDE SEQUENCE</scope>
    <source>
        <strain evidence="1">Duke_28FS_21</strain>
    </source>
</reference>
<protein>
    <submittedName>
        <fullName evidence="1">Uncharacterized protein</fullName>
    </submittedName>
</protein>
<sequence>MIDITATLETRKSKKGTEYEVIVIKLSDNAEKLVFLSSAELELLKLYHGV</sequence>
<evidence type="ECO:0000313" key="1">
    <source>
        <dbReference type="EMBL" id="XCD07652.1"/>
    </source>
</evidence>
<dbReference type="EMBL" id="PP511793">
    <property type="protein sequence ID" value="XCD07652.1"/>
    <property type="molecule type" value="Genomic_DNA"/>
</dbReference>
<accession>A0AAU8B8R8</accession>